<protein>
    <recommendedName>
        <fullName evidence="2">DUF4367 domain-containing protein</fullName>
    </recommendedName>
</protein>
<feature type="transmembrane region" description="Helical" evidence="1">
    <location>
        <begin position="73"/>
        <end position="92"/>
    </location>
</feature>
<dbReference type="EMBL" id="LYPA01000030">
    <property type="protein sequence ID" value="OBR67987.1"/>
    <property type="molecule type" value="Genomic_DNA"/>
</dbReference>
<keyword evidence="4" id="KW-1185">Reference proteome</keyword>
<sequence>MKELEQQLREQYKAESDSYIFGDMAMNDKLKQSIRERAGIKGGGVMTNMQADNISPVSGKDGKSKRGTIVARYRWLSGIAAAALVMTVAISAPQLFTGGSDGGAVISNPGSEHGVITEPGDGSHVTTPGGEASGGTSLSPLVTVEAGSTEEAKGLFGNDLLAPSFVPEGFQLSKIEATGMKEGEKAAVTRVVYFYQSGEREFTYMIDRAEAVIPMEFFSESEVSGTKAYVFAQPNMTELYWKNGGLQFSVVGGISEEESLTVAESLQ</sequence>
<dbReference type="RefSeq" id="WP_068679947.1">
    <property type="nucleotide sequence ID" value="NZ_LYPA01000030.1"/>
</dbReference>
<evidence type="ECO:0000256" key="1">
    <source>
        <dbReference type="SAM" id="Phobius"/>
    </source>
</evidence>
<evidence type="ECO:0000313" key="3">
    <source>
        <dbReference type="EMBL" id="OBR67987.1"/>
    </source>
</evidence>
<gene>
    <name evidence="3" type="ORF">A7K91_18830</name>
</gene>
<dbReference type="OrthoDB" id="2666391at2"/>
<name>A0A1A5YQU1_9BACL</name>
<organism evidence="3 4">
    <name type="scientific">Paenibacillus oryzae</name>
    <dbReference type="NCBI Taxonomy" id="1844972"/>
    <lineage>
        <taxon>Bacteria</taxon>
        <taxon>Bacillati</taxon>
        <taxon>Bacillota</taxon>
        <taxon>Bacilli</taxon>
        <taxon>Bacillales</taxon>
        <taxon>Paenibacillaceae</taxon>
        <taxon>Paenibacillus</taxon>
    </lineage>
</organism>
<dbReference type="Proteomes" id="UP000092024">
    <property type="component" value="Unassembled WGS sequence"/>
</dbReference>
<dbReference type="STRING" id="1844972.A7K91_18830"/>
<evidence type="ECO:0000313" key="4">
    <source>
        <dbReference type="Proteomes" id="UP000092024"/>
    </source>
</evidence>
<keyword evidence="1" id="KW-1133">Transmembrane helix</keyword>
<dbReference type="AlphaFoldDB" id="A0A1A5YQU1"/>
<keyword evidence="1" id="KW-0812">Transmembrane</keyword>
<reference evidence="3 4" key="1">
    <citation type="submission" date="2016-05" db="EMBL/GenBank/DDBJ databases">
        <title>Paenibacillus oryzae. sp. nov., isolated from the rice root.</title>
        <authorList>
            <person name="Zhang J."/>
            <person name="Zhang X."/>
        </authorList>
    </citation>
    <scope>NUCLEOTIDE SEQUENCE [LARGE SCALE GENOMIC DNA]</scope>
    <source>
        <strain evidence="3 4">1DrF-4</strain>
    </source>
</reference>
<dbReference type="Pfam" id="PF14285">
    <property type="entry name" value="DUF4367"/>
    <property type="match status" value="1"/>
</dbReference>
<keyword evidence="1" id="KW-0472">Membrane</keyword>
<proteinExistence type="predicted"/>
<dbReference type="InterPro" id="IPR025377">
    <property type="entry name" value="DUF4367"/>
</dbReference>
<comment type="caution">
    <text evidence="3">The sequence shown here is derived from an EMBL/GenBank/DDBJ whole genome shotgun (WGS) entry which is preliminary data.</text>
</comment>
<accession>A0A1A5YQU1</accession>
<evidence type="ECO:0000259" key="2">
    <source>
        <dbReference type="Pfam" id="PF14285"/>
    </source>
</evidence>
<feature type="domain" description="DUF4367" evidence="2">
    <location>
        <begin position="162"/>
        <end position="266"/>
    </location>
</feature>